<dbReference type="EMBL" id="PDCK01000040">
    <property type="protein sequence ID" value="PRQ49653.1"/>
    <property type="molecule type" value="Genomic_DNA"/>
</dbReference>
<protein>
    <submittedName>
        <fullName evidence="1">Uncharacterized protein</fullName>
    </submittedName>
</protein>
<evidence type="ECO:0000313" key="1">
    <source>
        <dbReference type="EMBL" id="PRQ49653.1"/>
    </source>
</evidence>
<comment type="caution">
    <text evidence="1">The sequence shown here is derived from an EMBL/GenBank/DDBJ whole genome shotgun (WGS) entry which is preliminary data.</text>
</comment>
<proteinExistence type="predicted"/>
<dbReference type="Gramene" id="PRQ49653">
    <property type="protein sequence ID" value="PRQ49653"/>
    <property type="gene ID" value="RchiOBHm_Chr2g0124311"/>
</dbReference>
<accession>A0A2P6RT88</accession>
<gene>
    <name evidence="1" type="ORF">RchiOBHm_Chr2g0124311</name>
</gene>
<keyword evidence="2" id="KW-1185">Reference proteome</keyword>
<sequence length="119" mass="13465">MMLKVQTLDLIFNPNMSAYKTQALSVRFNFENKLNNSLQVSVSGITFPLVIKLKHSKASSALFNSQQELTSKSKTTPLCALKHTRARASESKTSQIGAMPLPRHWVWISRRAKSMWDVN</sequence>
<dbReference type="AlphaFoldDB" id="A0A2P6RT88"/>
<reference evidence="1 2" key="1">
    <citation type="journal article" date="2018" name="Nat. Genet.">
        <title>The Rosa genome provides new insights in the design of modern roses.</title>
        <authorList>
            <person name="Bendahmane M."/>
        </authorList>
    </citation>
    <scope>NUCLEOTIDE SEQUENCE [LARGE SCALE GENOMIC DNA]</scope>
    <source>
        <strain evidence="2">cv. Old Blush</strain>
    </source>
</reference>
<evidence type="ECO:0000313" key="2">
    <source>
        <dbReference type="Proteomes" id="UP000238479"/>
    </source>
</evidence>
<name>A0A2P6RT88_ROSCH</name>
<organism evidence="1 2">
    <name type="scientific">Rosa chinensis</name>
    <name type="common">China rose</name>
    <dbReference type="NCBI Taxonomy" id="74649"/>
    <lineage>
        <taxon>Eukaryota</taxon>
        <taxon>Viridiplantae</taxon>
        <taxon>Streptophyta</taxon>
        <taxon>Embryophyta</taxon>
        <taxon>Tracheophyta</taxon>
        <taxon>Spermatophyta</taxon>
        <taxon>Magnoliopsida</taxon>
        <taxon>eudicotyledons</taxon>
        <taxon>Gunneridae</taxon>
        <taxon>Pentapetalae</taxon>
        <taxon>rosids</taxon>
        <taxon>fabids</taxon>
        <taxon>Rosales</taxon>
        <taxon>Rosaceae</taxon>
        <taxon>Rosoideae</taxon>
        <taxon>Rosoideae incertae sedis</taxon>
        <taxon>Rosa</taxon>
    </lineage>
</organism>
<dbReference type="Proteomes" id="UP000238479">
    <property type="component" value="Chromosome 2"/>
</dbReference>